<evidence type="ECO:0000313" key="10">
    <source>
        <dbReference type="Proteomes" id="UP000318093"/>
    </source>
</evidence>
<dbReference type="InterPro" id="IPR052530">
    <property type="entry name" value="NAD(P)H_nitroreductase"/>
</dbReference>
<comment type="cofactor">
    <cofactor evidence="1">
        <name>FMN</name>
        <dbReference type="ChEBI" id="CHEBI:58210"/>
    </cofactor>
</comment>
<dbReference type="CDD" id="cd02135">
    <property type="entry name" value="YdjA-like"/>
    <property type="match status" value="1"/>
</dbReference>
<sequence length="187" mass="21178">MSDGGSTLSQGARMSVLDAIRGRRSIGRMKPDPVPRDLITRLLDAAVWTPNHRVTEPWQFFVLEGESKRRFAEIRRDFRRTLMPNPDAPEVQPALEKVYQSTLETPVIVAVTSHLADDPETREEDVWATFGAAYAFMLGAWSEGLGTYFRTGALRDDPRLRQLLRLPENRRVIGIVFAGYPAEVPQR</sequence>
<evidence type="ECO:0000313" key="9">
    <source>
        <dbReference type="EMBL" id="TMI78907.1"/>
    </source>
</evidence>
<dbReference type="Proteomes" id="UP000318093">
    <property type="component" value="Unassembled WGS sequence"/>
</dbReference>
<dbReference type="InterPro" id="IPR026021">
    <property type="entry name" value="YdjA-like"/>
</dbReference>
<feature type="domain" description="Nitroreductase" evidence="8">
    <location>
        <begin position="20"/>
        <end position="180"/>
    </location>
</feature>
<evidence type="ECO:0000256" key="6">
    <source>
        <dbReference type="ARBA" id="ARBA00023002"/>
    </source>
</evidence>
<comment type="similarity">
    <text evidence="2">Belongs to the nitroreductase family.</text>
</comment>
<evidence type="ECO:0000256" key="4">
    <source>
        <dbReference type="ARBA" id="ARBA00022643"/>
    </source>
</evidence>
<evidence type="ECO:0000256" key="3">
    <source>
        <dbReference type="ARBA" id="ARBA00022630"/>
    </source>
</evidence>
<accession>A0A537J5W2</accession>
<name>A0A537J5W2_9BACT</name>
<keyword evidence="4" id="KW-0288">FMN</keyword>
<keyword evidence="3" id="KW-0285">Flavoprotein</keyword>
<dbReference type="SUPFAM" id="SSF55469">
    <property type="entry name" value="FMN-dependent nitroreductase-like"/>
    <property type="match status" value="1"/>
</dbReference>
<evidence type="ECO:0000256" key="1">
    <source>
        <dbReference type="ARBA" id="ARBA00001917"/>
    </source>
</evidence>
<gene>
    <name evidence="9" type="ORF">E6H03_11230</name>
</gene>
<comment type="caution">
    <text evidence="9">The sequence shown here is derived from an EMBL/GenBank/DDBJ whole genome shotgun (WGS) entry which is preliminary data.</text>
</comment>
<dbReference type="Pfam" id="PF00881">
    <property type="entry name" value="Nitroreductase"/>
    <property type="match status" value="1"/>
</dbReference>
<dbReference type="GO" id="GO:0016491">
    <property type="term" value="F:oxidoreductase activity"/>
    <property type="evidence" value="ECO:0007669"/>
    <property type="project" value="UniProtKB-KW"/>
</dbReference>
<dbReference type="PANTHER" id="PTHR43821">
    <property type="entry name" value="NAD(P)H NITROREDUCTASE YDJA-RELATED"/>
    <property type="match status" value="1"/>
</dbReference>
<keyword evidence="5" id="KW-0521">NADP</keyword>
<evidence type="ECO:0000256" key="2">
    <source>
        <dbReference type="ARBA" id="ARBA00007118"/>
    </source>
</evidence>
<reference evidence="9 10" key="1">
    <citation type="journal article" date="2019" name="Nat. Microbiol.">
        <title>Mediterranean grassland soil C-N compound turnover is dependent on rainfall and depth, and is mediated by genomically divergent microorganisms.</title>
        <authorList>
            <person name="Diamond S."/>
            <person name="Andeer P.F."/>
            <person name="Li Z."/>
            <person name="Crits-Christoph A."/>
            <person name="Burstein D."/>
            <person name="Anantharaman K."/>
            <person name="Lane K.R."/>
            <person name="Thomas B.C."/>
            <person name="Pan C."/>
            <person name="Northen T.R."/>
            <person name="Banfield J.F."/>
        </authorList>
    </citation>
    <scope>NUCLEOTIDE SEQUENCE [LARGE SCALE GENOMIC DNA]</scope>
    <source>
        <strain evidence="9">NP_6</strain>
    </source>
</reference>
<keyword evidence="6" id="KW-0560">Oxidoreductase</keyword>
<dbReference type="Gene3D" id="3.40.109.10">
    <property type="entry name" value="NADH Oxidase"/>
    <property type="match status" value="1"/>
</dbReference>
<feature type="non-terminal residue" evidence="9">
    <location>
        <position position="187"/>
    </location>
</feature>
<keyword evidence="7" id="KW-0520">NAD</keyword>
<dbReference type="PANTHER" id="PTHR43821:SF1">
    <property type="entry name" value="NAD(P)H NITROREDUCTASE YDJA-RELATED"/>
    <property type="match status" value="1"/>
</dbReference>
<dbReference type="EMBL" id="VBAN01000375">
    <property type="protein sequence ID" value="TMI78907.1"/>
    <property type="molecule type" value="Genomic_DNA"/>
</dbReference>
<dbReference type="InterPro" id="IPR029479">
    <property type="entry name" value="Nitroreductase"/>
</dbReference>
<evidence type="ECO:0000259" key="8">
    <source>
        <dbReference type="Pfam" id="PF00881"/>
    </source>
</evidence>
<organism evidence="9 10">
    <name type="scientific">Candidatus Segetimicrobium genomatis</name>
    <dbReference type="NCBI Taxonomy" id="2569760"/>
    <lineage>
        <taxon>Bacteria</taxon>
        <taxon>Bacillati</taxon>
        <taxon>Candidatus Sysuimicrobiota</taxon>
        <taxon>Candidatus Sysuimicrobiia</taxon>
        <taxon>Candidatus Sysuimicrobiales</taxon>
        <taxon>Candidatus Segetimicrobiaceae</taxon>
        <taxon>Candidatus Segetimicrobium</taxon>
    </lineage>
</organism>
<protein>
    <recommendedName>
        <fullName evidence="8">Nitroreductase domain-containing protein</fullName>
    </recommendedName>
</protein>
<dbReference type="AlphaFoldDB" id="A0A537J5W2"/>
<proteinExistence type="inferred from homology"/>
<evidence type="ECO:0000256" key="5">
    <source>
        <dbReference type="ARBA" id="ARBA00022857"/>
    </source>
</evidence>
<dbReference type="InterPro" id="IPR000415">
    <property type="entry name" value="Nitroreductase-like"/>
</dbReference>
<evidence type="ECO:0000256" key="7">
    <source>
        <dbReference type="ARBA" id="ARBA00023027"/>
    </source>
</evidence>